<evidence type="ECO:0000259" key="6">
    <source>
        <dbReference type="PROSITE" id="PS50975"/>
    </source>
</evidence>
<evidence type="ECO:0000256" key="4">
    <source>
        <dbReference type="PROSITE-ProRule" id="PRU00409"/>
    </source>
</evidence>
<feature type="transmembrane region" description="Helical" evidence="5">
    <location>
        <begin position="276"/>
        <end position="295"/>
    </location>
</feature>
<keyword evidence="2" id="KW-0658">Purine biosynthesis</keyword>
<dbReference type="Gene3D" id="3.30.470.20">
    <property type="entry name" value="ATP-grasp fold, B domain"/>
    <property type="match status" value="1"/>
</dbReference>
<dbReference type="PANTHER" id="PTHR11609:SF5">
    <property type="entry name" value="PHOSPHORIBOSYLAMINOIMIDAZOLE CARBOXYLASE"/>
    <property type="match status" value="1"/>
</dbReference>
<protein>
    <submittedName>
        <fullName evidence="7">5-(Carboxyamino)imidazole ribonucleotide synthase</fullName>
    </submittedName>
</protein>
<dbReference type="RefSeq" id="WP_136130415.1">
    <property type="nucleotide sequence ID" value="NZ_PDKU01000005.1"/>
</dbReference>
<keyword evidence="5" id="KW-0472">Membrane</keyword>
<dbReference type="InterPro" id="IPR011761">
    <property type="entry name" value="ATP-grasp"/>
</dbReference>
<proteinExistence type="predicted"/>
<sequence>MQSIIVLGNGQLSRMLRQAGELLGIMVYPVNFNSDLNHIPISNSVIIAEIEYWPKNSVIENLRHHISFINRHIFPLIVDRLEQKKMLNSLKMSTVPWQALSNRHDWPNIFDVLGESVIVKSRFGGYDGHSQWHVNPQKTHEIPDLCYGKCIVERKVNFIKEVSIIGARNKEGETVFYPLTNNLHEKGILLISSTVPQVNPFYQKQAENMLKIIMQTLNYIGVMTMECFITSEGLLINELAPRVHNSGHWTQNGASISQFELHLRSVLNLALPSPIVFGYSVMINLIGILINFEWFKQPILHLHWYNKKVIKGRKVGHLNLHDYNQSRLKTALNSLISQFPVDYSNAIKWATANISCIKNREDSMQY</sequence>
<gene>
    <name evidence="7" type="ORF">CRV10_03290</name>
</gene>
<evidence type="ECO:0000256" key="1">
    <source>
        <dbReference type="ARBA" id="ARBA00022741"/>
    </source>
</evidence>
<dbReference type="Pfam" id="PF17769">
    <property type="entry name" value="PurK_C"/>
    <property type="match status" value="1"/>
</dbReference>
<dbReference type="Gene3D" id="3.40.50.20">
    <property type="match status" value="1"/>
</dbReference>
<dbReference type="Proteomes" id="UP000296144">
    <property type="component" value="Unassembled WGS sequence"/>
</dbReference>
<evidence type="ECO:0000313" key="7">
    <source>
        <dbReference type="EMBL" id="PPI86351.1"/>
    </source>
</evidence>
<dbReference type="Gene3D" id="3.30.1490.20">
    <property type="entry name" value="ATP-grasp fold, A domain"/>
    <property type="match status" value="1"/>
</dbReference>
<dbReference type="GO" id="GO:0005524">
    <property type="term" value="F:ATP binding"/>
    <property type="evidence" value="ECO:0007669"/>
    <property type="project" value="UniProtKB-UniRule"/>
</dbReference>
<name>A0A2P5SVJ1_9GAMM</name>
<comment type="caution">
    <text evidence="7">The sequence shown here is derived from an EMBL/GenBank/DDBJ whole genome shotgun (WGS) entry which is preliminary data.</text>
</comment>
<dbReference type="EMBL" id="PDKU01000005">
    <property type="protein sequence ID" value="PPI86351.1"/>
    <property type="molecule type" value="Genomic_DNA"/>
</dbReference>
<dbReference type="SUPFAM" id="SSF56059">
    <property type="entry name" value="Glutathione synthetase ATP-binding domain-like"/>
    <property type="match status" value="1"/>
</dbReference>
<dbReference type="NCBIfam" id="NF004678">
    <property type="entry name" value="PRK06019.1-4"/>
    <property type="match status" value="1"/>
</dbReference>
<evidence type="ECO:0000313" key="8">
    <source>
        <dbReference type="Proteomes" id="UP000296144"/>
    </source>
</evidence>
<keyword evidence="1 4" id="KW-0547">Nucleotide-binding</keyword>
<evidence type="ECO:0000256" key="3">
    <source>
        <dbReference type="ARBA" id="ARBA00022840"/>
    </source>
</evidence>
<reference evidence="7 8" key="1">
    <citation type="journal article" date="2018" name="Genome Biol. Evol.">
        <title>Cladogenesis and Genomic Streamlining in Extracellular Endosymbionts of Tropical Stink Bugs.</title>
        <authorList>
            <person name="Otero-Bravo A."/>
            <person name="Goffredi S."/>
            <person name="Sabree Z.L."/>
        </authorList>
    </citation>
    <scope>NUCLEOTIDE SEQUENCE [LARGE SCALE GENOMIC DNA]</scope>
    <source>
        <strain evidence="7 8">SoEL</strain>
    </source>
</reference>
<dbReference type="GO" id="GO:0046872">
    <property type="term" value="F:metal ion binding"/>
    <property type="evidence" value="ECO:0007669"/>
    <property type="project" value="InterPro"/>
</dbReference>
<feature type="domain" description="ATP-grasp" evidence="6">
    <location>
        <begin position="84"/>
        <end position="267"/>
    </location>
</feature>
<keyword evidence="5" id="KW-0812">Transmembrane</keyword>
<dbReference type="AlphaFoldDB" id="A0A2P5SVJ1"/>
<dbReference type="PROSITE" id="PS50975">
    <property type="entry name" value="ATP_GRASP"/>
    <property type="match status" value="1"/>
</dbReference>
<dbReference type="GO" id="GO:0006164">
    <property type="term" value="P:purine nucleotide biosynthetic process"/>
    <property type="evidence" value="ECO:0007669"/>
    <property type="project" value="UniProtKB-KW"/>
</dbReference>
<dbReference type="Pfam" id="PF02222">
    <property type="entry name" value="ATP-grasp"/>
    <property type="match status" value="1"/>
</dbReference>
<dbReference type="InterPro" id="IPR016185">
    <property type="entry name" value="PreATP-grasp_dom_sf"/>
</dbReference>
<dbReference type="OrthoDB" id="9804625at2"/>
<keyword evidence="8" id="KW-1185">Reference proteome</keyword>
<accession>A0A2P5SVJ1</accession>
<dbReference type="GO" id="GO:0003824">
    <property type="term" value="F:catalytic activity"/>
    <property type="evidence" value="ECO:0007669"/>
    <property type="project" value="UniProtKB-ARBA"/>
</dbReference>
<dbReference type="InterPro" id="IPR013815">
    <property type="entry name" value="ATP_grasp_subdomain_1"/>
</dbReference>
<dbReference type="GO" id="GO:0005829">
    <property type="term" value="C:cytosol"/>
    <property type="evidence" value="ECO:0007669"/>
    <property type="project" value="TreeGrafter"/>
</dbReference>
<evidence type="ECO:0000256" key="2">
    <source>
        <dbReference type="ARBA" id="ARBA00022755"/>
    </source>
</evidence>
<dbReference type="SUPFAM" id="SSF51246">
    <property type="entry name" value="Rudiment single hybrid motif"/>
    <property type="match status" value="1"/>
</dbReference>
<keyword evidence="5" id="KW-1133">Transmembrane helix</keyword>
<dbReference type="InterPro" id="IPR011054">
    <property type="entry name" value="Rudment_hybrid_motif"/>
</dbReference>
<keyword evidence="3 4" id="KW-0067">ATP-binding</keyword>
<dbReference type="SUPFAM" id="SSF52440">
    <property type="entry name" value="PreATP-grasp domain"/>
    <property type="match status" value="1"/>
</dbReference>
<dbReference type="InterPro" id="IPR040686">
    <property type="entry name" value="PurK_C"/>
</dbReference>
<dbReference type="PANTHER" id="PTHR11609">
    <property type="entry name" value="PURINE BIOSYNTHESIS PROTEIN 6/7, PUR6/7"/>
    <property type="match status" value="1"/>
</dbReference>
<organism evidence="7 8">
    <name type="scientific">Candidatus Pantoea edessiphila</name>
    <dbReference type="NCBI Taxonomy" id="2044610"/>
    <lineage>
        <taxon>Bacteria</taxon>
        <taxon>Pseudomonadati</taxon>
        <taxon>Pseudomonadota</taxon>
        <taxon>Gammaproteobacteria</taxon>
        <taxon>Enterobacterales</taxon>
        <taxon>Erwiniaceae</taxon>
        <taxon>Pantoea</taxon>
    </lineage>
</organism>
<evidence type="ECO:0000256" key="5">
    <source>
        <dbReference type="SAM" id="Phobius"/>
    </source>
</evidence>
<dbReference type="InterPro" id="IPR003135">
    <property type="entry name" value="ATP-grasp_carboxylate-amine"/>
</dbReference>